<protein>
    <submittedName>
        <fullName evidence="1">Uncharacterized protein</fullName>
    </submittedName>
</protein>
<organism evidence="1 2">
    <name type="scientific">Desulfoscipio gibsoniae DSM 7213</name>
    <dbReference type="NCBI Taxonomy" id="767817"/>
    <lineage>
        <taxon>Bacteria</taxon>
        <taxon>Bacillati</taxon>
        <taxon>Bacillota</taxon>
        <taxon>Clostridia</taxon>
        <taxon>Eubacteriales</taxon>
        <taxon>Desulfallaceae</taxon>
        <taxon>Desulfoscipio</taxon>
    </lineage>
</organism>
<evidence type="ECO:0000313" key="2">
    <source>
        <dbReference type="Proteomes" id="UP000013520"/>
    </source>
</evidence>
<dbReference type="EMBL" id="CP003273">
    <property type="protein sequence ID" value="AGL03041.1"/>
    <property type="molecule type" value="Genomic_DNA"/>
</dbReference>
<evidence type="ECO:0000313" key="1">
    <source>
        <dbReference type="EMBL" id="AGL03041.1"/>
    </source>
</evidence>
<keyword evidence="2" id="KW-1185">Reference proteome</keyword>
<reference evidence="1 2" key="1">
    <citation type="submission" date="2012-01" db="EMBL/GenBank/DDBJ databases">
        <title>Complete sequence of Desulfotomaculum gibsoniae DSM 7213.</title>
        <authorList>
            <consortium name="US DOE Joint Genome Institute"/>
            <person name="Lucas S."/>
            <person name="Han J."/>
            <person name="Lapidus A."/>
            <person name="Cheng J.-F."/>
            <person name="Goodwin L."/>
            <person name="Pitluck S."/>
            <person name="Peters L."/>
            <person name="Ovchinnikova G."/>
            <person name="Teshima H."/>
            <person name="Detter J.C."/>
            <person name="Han C."/>
            <person name="Tapia R."/>
            <person name="Land M."/>
            <person name="Hauser L."/>
            <person name="Kyrpides N."/>
            <person name="Ivanova N."/>
            <person name="Pagani I."/>
            <person name="Parshina S."/>
            <person name="Plugge C."/>
            <person name="Muyzer G."/>
            <person name="Kuever J."/>
            <person name="Ivanova A."/>
            <person name="Nazina T."/>
            <person name="Klenk H.-P."/>
            <person name="Brambilla E."/>
            <person name="Spring S."/>
            <person name="Stams A.F."/>
            <person name="Woyke T."/>
        </authorList>
    </citation>
    <scope>NUCLEOTIDE SEQUENCE [LARGE SCALE GENOMIC DNA]</scope>
    <source>
        <strain evidence="1 2">DSM 7213</strain>
    </source>
</reference>
<dbReference type="KEGG" id="dgi:Desgi_3719"/>
<gene>
    <name evidence="1" type="ORF">Desgi_3719</name>
</gene>
<name>R4KTW8_9FIRM</name>
<dbReference type="RefSeq" id="WP_006520431.1">
    <property type="nucleotide sequence ID" value="NC_021184.1"/>
</dbReference>
<dbReference type="AlphaFoldDB" id="R4KTW8"/>
<dbReference type="HOGENOM" id="CLU_2914925_0_0_9"/>
<dbReference type="OrthoDB" id="9952484at2"/>
<dbReference type="Proteomes" id="UP000013520">
    <property type="component" value="Chromosome"/>
</dbReference>
<sequence length="61" mass="7137">MSKKEKDNKLLDNQEFEDRLTEVQEFDSESDNQSKMINASRAFRNLPLEFIMGGNDPRSKN</sequence>
<proteinExistence type="predicted"/>
<accession>R4KTW8</accession>